<proteinExistence type="predicted"/>
<organism evidence="2 3">
    <name type="scientific">Streptobacillus felis</name>
    <dbReference type="NCBI Taxonomy" id="1384509"/>
    <lineage>
        <taxon>Bacteria</taxon>
        <taxon>Fusobacteriati</taxon>
        <taxon>Fusobacteriota</taxon>
        <taxon>Fusobacteriia</taxon>
        <taxon>Fusobacteriales</taxon>
        <taxon>Leptotrichiaceae</taxon>
        <taxon>Streptobacillus</taxon>
    </lineage>
</organism>
<accession>A0A7Z0PFR6</accession>
<evidence type="ECO:0000313" key="3">
    <source>
        <dbReference type="Proteomes" id="UP000526184"/>
    </source>
</evidence>
<evidence type="ECO:0000313" key="2">
    <source>
        <dbReference type="EMBL" id="NYV28453.1"/>
    </source>
</evidence>
<sequence>MLENSKSDEERISIIKSYYRDIGKVGGKEFKDVVFLDNITNDKGVITKAGTTKDNTLYININNVDVLDLESMKKLVTYETNRWKYENEEIDDNTLHYKQEEINGGKTSIEVETKTLTMEEMSELRNYTYVPRFSEKEIQKQILEIEKSLDEKNKKKFNKLNDLEKRNVANNILLKEKIEGTIDKKVDTIFYVDNPNNVYTGIDTKRFTVDELNKIAQNAYKDYSVEKIFIKI</sequence>
<protein>
    <submittedName>
        <fullName evidence="2">Uncharacterized protein</fullName>
    </submittedName>
</protein>
<comment type="caution">
    <text evidence="2">The sequence shown here is derived from an EMBL/GenBank/DDBJ whole genome shotgun (WGS) entry which is preliminary data.</text>
</comment>
<dbReference type="AlphaFoldDB" id="A0A7Z0PFR6"/>
<feature type="coiled-coil region" evidence="1">
    <location>
        <begin position="135"/>
        <end position="166"/>
    </location>
</feature>
<gene>
    <name evidence="2" type="ORF">HP397_06530</name>
</gene>
<name>A0A7Z0PFR6_9FUSO</name>
<keyword evidence="3" id="KW-1185">Reference proteome</keyword>
<dbReference type="Proteomes" id="UP000526184">
    <property type="component" value="Unassembled WGS sequence"/>
</dbReference>
<keyword evidence="1" id="KW-0175">Coiled coil</keyword>
<evidence type="ECO:0000256" key="1">
    <source>
        <dbReference type="SAM" id="Coils"/>
    </source>
</evidence>
<reference evidence="2 3" key="1">
    <citation type="submission" date="2020-05" db="EMBL/GenBank/DDBJ databases">
        <title>Streptobacillus felis strain LHL191014123.</title>
        <authorList>
            <person name="Fawzy A."/>
            <person name="Rau J."/>
            <person name="Risse K."/>
            <person name="Schauerte N."/>
            <person name="Geiger C."/>
            <person name="Blom J."/>
            <person name="Imirzalioglu C."/>
            <person name="Falgenhauer J."/>
            <person name="Bach A."/>
            <person name="Herden C."/>
            <person name="Eisenberg T."/>
        </authorList>
    </citation>
    <scope>NUCLEOTIDE SEQUENCE [LARGE SCALE GENOMIC DNA]</scope>
    <source>
        <strain evidence="2 3">LHL191014123</strain>
    </source>
</reference>
<dbReference type="EMBL" id="JABMKT010000052">
    <property type="protein sequence ID" value="NYV28453.1"/>
    <property type="molecule type" value="Genomic_DNA"/>
</dbReference>
<dbReference type="RefSeq" id="WP_180136388.1">
    <property type="nucleotide sequence ID" value="NZ_JABMKT010000052.1"/>
</dbReference>